<comment type="caution">
    <text evidence="1">The sequence shown here is derived from an EMBL/GenBank/DDBJ whole genome shotgun (WGS) entry which is preliminary data.</text>
</comment>
<dbReference type="Proteomes" id="UP001256673">
    <property type="component" value="Unassembled WGS sequence"/>
</dbReference>
<proteinExistence type="predicted"/>
<evidence type="ECO:0000313" key="2">
    <source>
        <dbReference type="Proteomes" id="UP001256673"/>
    </source>
</evidence>
<dbReference type="RefSeq" id="WP_144830167.1">
    <property type="nucleotide sequence ID" value="NZ_JAWDIU010000001.1"/>
</dbReference>
<gene>
    <name evidence="1" type="ORF">RWH43_04120</name>
</gene>
<evidence type="ECO:0000313" key="1">
    <source>
        <dbReference type="EMBL" id="MDU0325937.1"/>
    </source>
</evidence>
<organism evidence="1 2">
    <name type="scientific">Microbacterium algihabitans</name>
    <dbReference type="NCBI Taxonomy" id="3075992"/>
    <lineage>
        <taxon>Bacteria</taxon>
        <taxon>Bacillati</taxon>
        <taxon>Actinomycetota</taxon>
        <taxon>Actinomycetes</taxon>
        <taxon>Micrococcales</taxon>
        <taxon>Microbacteriaceae</taxon>
        <taxon>Microbacterium</taxon>
    </lineage>
</organism>
<keyword evidence="2" id="KW-1185">Reference proteome</keyword>
<dbReference type="EMBL" id="JAWDIU010000001">
    <property type="protein sequence ID" value="MDU0325937.1"/>
    <property type="molecule type" value="Genomic_DNA"/>
</dbReference>
<accession>A0ABU3RSR9</accession>
<protein>
    <submittedName>
        <fullName evidence="1">Uncharacterized protein</fullName>
    </submittedName>
</protein>
<name>A0ABU3RSR9_9MICO</name>
<sequence>MTASDLLALAVSASAPHEHGWITESAHSTSQGRVRYVRCSACGARRVDLEAASVVVPLAVSRISPPAGEVGGHPAR</sequence>
<reference evidence="1 2" key="1">
    <citation type="submission" date="2023-09" db="EMBL/GenBank/DDBJ databases">
        <title>Microbacterium fusihabitans sp. nov., Microbacterium phycihabitans sp. nov., and Microbacterium cervinum sp. nov., isolated from dried seaweeds of beach.</title>
        <authorList>
            <person name="Lee S.D."/>
        </authorList>
    </citation>
    <scope>NUCLEOTIDE SEQUENCE [LARGE SCALE GENOMIC DNA]</scope>
    <source>
        <strain evidence="1 2">KSW2-21</strain>
    </source>
</reference>